<evidence type="ECO:0000256" key="3">
    <source>
        <dbReference type="ARBA" id="ARBA00022989"/>
    </source>
</evidence>
<dbReference type="GO" id="GO:0016020">
    <property type="term" value="C:membrane"/>
    <property type="evidence" value="ECO:0007669"/>
    <property type="project" value="UniProtKB-SubCell"/>
</dbReference>
<keyword evidence="7" id="KW-1185">Reference proteome</keyword>
<gene>
    <name evidence="6" type="ORF">LR394_15370</name>
</gene>
<dbReference type="InterPro" id="IPR007343">
    <property type="entry name" value="Uncharacterised_pept_Zn_put"/>
</dbReference>
<name>A0A9X1NBR2_9ACTN</name>
<evidence type="ECO:0000313" key="6">
    <source>
        <dbReference type="EMBL" id="MCD5312287.1"/>
    </source>
</evidence>
<feature type="region of interest" description="Disordered" evidence="5">
    <location>
        <begin position="253"/>
        <end position="280"/>
    </location>
</feature>
<keyword evidence="2" id="KW-0812">Transmembrane</keyword>
<proteinExistence type="predicted"/>
<reference evidence="6" key="1">
    <citation type="submission" date="2021-11" db="EMBL/GenBank/DDBJ databases">
        <title>Streptomyces corallinus and Kineosporia corallina sp. nov., two new coral-derived marine actinobacteria.</title>
        <authorList>
            <person name="Buangrab K."/>
            <person name="Sutthacheep M."/>
            <person name="Yeemin T."/>
            <person name="Harunari E."/>
            <person name="Igarashi Y."/>
            <person name="Sripreechasak P."/>
            <person name="Kanchanasin P."/>
            <person name="Tanasupawat S."/>
            <person name="Phongsopitanun W."/>
        </authorList>
    </citation>
    <scope>NUCLEOTIDE SEQUENCE</scope>
    <source>
        <strain evidence="6">JCM 31032</strain>
    </source>
</reference>
<accession>A0A9X1NBR2</accession>
<sequence length="306" mass="32935">MGIEFDDDRVDVGGVDDRRGGGGIGLGRGGVAIGGGAGVVGLVIYLLVAVLGGNSGDGSGLPQLGAGSANSTGKQESRQELSDRCNTEGALDEYTDCRLIKVYDIADETWDDEFGKRGLEYRPATLVFFNDAVSTGCGQASAQVGPFYCPAGEEIYLDLDFLDQLQREYGAEGEFAQAYIVAHEYGHHLQTVLGTEQQVRKAQQADPEQENEYSVAMELQADCYAGVWSTLADQRSSGIDLTKDNVAEAQRAAEAVGDDRIQKKATGRVDQDSWTHGSAEQRRQWFTTGYSSGDIDQCDPFRTMGL</sequence>
<dbReference type="Proteomes" id="UP001138997">
    <property type="component" value="Unassembled WGS sequence"/>
</dbReference>
<evidence type="ECO:0000313" key="7">
    <source>
        <dbReference type="Proteomes" id="UP001138997"/>
    </source>
</evidence>
<dbReference type="Pfam" id="PF04228">
    <property type="entry name" value="Zn_peptidase"/>
    <property type="match status" value="1"/>
</dbReference>
<evidence type="ECO:0000256" key="1">
    <source>
        <dbReference type="ARBA" id="ARBA00004167"/>
    </source>
</evidence>
<evidence type="ECO:0000256" key="2">
    <source>
        <dbReference type="ARBA" id="ARBA00022692"/>
    </source>
</evidence>
<feature type="compositionally biased region" description="Basic and acidic residues" evidence="5">
    <location>
        <begin position="75"/>
        <end position="85"/>
    </location>
</feature>
<dbReference type="RefSeq" id="WP_231442334.1">
    <property type="nucleotide sequence ID" value="NZ_JAJOMB010000007.1"/>
</dbReference>
<dbReference type="PANTHER" id="PTHR30168:SF0">
    <property type="entry name" value="INNER MEMBRANE PROTEIN"/>
    <property type="match status" value="1"/>
</dbReference>
<dbReference type="EMBL" id="JAJOMB010000007">
    <property type="protein sequence ID" value="MCD5312287.1"/>
    <property type="molecule type" value="Genomic_DNA"/>
</dbReference>
<evidence type="ECO:0000256" key="4">
    <source>
        <dbReference type="ARBA" id="ARBA00023136"/>
    </source>
</evidence>
<feature type="region of interest" description="Disordered" evidence="5">
    <location>
        <begin position="62"/>
        <end position="85"/>
    </location>
</feature>
<organism evidence="6 7">
    <name type="scientific">Kineosporia babensis</name>
    <dbReference type="NCBI Taxonomy" id="499548"/>
    <lineage>
        <taxon>Bacteria</taxon>
        <taxon>Bacillati</taxon>
        <taxon>Actinomycetota</taxon>
        <taxon>Actinomycetes</taxon>
        <taxon>Kineosporiales</taxon>
        <taxon>Kineosporiaceae</taxon>
        <taxon>Kineosporia</taxon>
    </lineage>
</organism>
<dbReference type="PANTHER" id="PTHR30168">
    <property type="entry name" value="PUTATIVE MEMBRANE PROTEIN YPFJ"/>
    <property type="match status" value="1"/>
</dbReference>
<evidence type="ECO:0000256" key="5">
    <source>
        <dbReference type="SAM" id="MobiDB-lite"/>
    </source>
</evidence>
<keyword evidence="3" id="KW-1133">Transmembrane helix</keyword>
<comment type="caution">
    <text evidence="6">The sequence shown here is derived from an EMBL/GenBank/DDBJ whole genome shotgun (WGS) entry which is preliminary data.</text>
</comment>
<keyword evidence="4" id="KW-0472">Membrane</keyword>
<dbReference type="AlphaFoldDB" id="A0A9X1NBR2"/>
<comment type="subcellular location">
    <subcellularLocation>
        <location evidence="1">Membrane</location>
        <topology evidence="1">Single-pass membrane protein</topology>
    </subcellularLocation>
</comment>
<feature type="compositionally biased region" description="Basic and acidic residues" evidence="5">
    <location>
        <begin position="257"/>
        <end position="280"/>
    </location>
</feature>
<protein>
    <submittedName>
        <fullName evidence="6">Neutral zinc metallopeptidase</fullName>
    </submittedName>
</protein>